<reference evidence="3" key="1">
    <citation type="submission" date="2016-10" db="EMBL/GenBank/DDBJ databases">
        <authorList>
            <person name="Varghese N."/>
            <person name="Submissions S."/>
        </authorList>
    </citation>
    <scope>NUCLEOTIDE SEQUENCE [LARGE SCALE GENOMIC DNA]</scope>
    <source>
        <strain evidence="3">DSM 46732</strain>
    </source>
</reference>
<gene>
    <name evidence="2" type="ORF">SAMN04487905_1231</name>
</gene>
<dbReference type="STRING" id="405564.SAMN04487905_1231"/>
<accession>A0A1H0X247</accession>
<evidence type="ECO:0000313" key="2">
    <source>
        <dbReference type="EMBL" id="SDP97011.1"/>
    </source>
</evidence>
<dbReference type="Proteomes" id="UP000199497">
    <property type="component" value="Unassembled WGS sequence"/>
</dbReference>
<evidence type="ECO:0000259" key="1">
    <source>
        <dbReference type="Pfam" id="PF01609"/>
    </source>
</evidence>
<proteinExistence type="predicted"/>
<sequence>LLTGGNRHDITPLLSLVEKVPPVRGRRGRPRRTLDVLVADRGYDHDTYRAHLRNRGIQPFISRRTTRDTNQPVRWVVEHTPALRHQFRRPATR</sequence>
<feature type="domain" description="Transposase IS4-like" evidence="1">
    <location>
        <begin position="2"/>
        <end position="89"/>
    </location>
</feature>
<dbReference type="InterPro" id="IPR002559">
    <property type="entry name" value="Transposase_11"/>
</dbReference>
<dbReference type="OrthoDB" id="4559615at2"/>
<feature type="non-terminal residue" evidence="2">
    <location>
        <position position="1"/>
    </location>
</feature>
<evidence type="ECO:0000313" key="3">
    <source>
        <dbReference type="Proteomes" id="UP000199497"/>
    </source>
</evidence>
<dbReference type="EMBL" id="FNJR01000023">
    <property type="protein sequence ID" value="SDP97011.1"/>
    <property type="molecule type" value="Genomic_DNA"/>
</dbReference>
<name>A0A1H0X247_9ACTN</name>
<dbReference type="Pfam" id="PF01609">
    <property type="entry name" value="DDE_Tnp_1"/>
    <property type="match status" value="1"/>
</dbReference>
<dbReference type="GO" id="GO:0004803">
    <property type="term" value="F:transposase activity"/>
    <property type="evidence" value="ECO:0007669"/>
    <property type="project" value="InterPro"/>
</dbReference>
<dbReference type="GO" id="GO:0003677">
    <property type="term" value="F:DNA binding"/>
    <property type="evidence" value="ECO:0007669"/>
    <property type="project" value="InterPro"/>
</dbReference>
<dbReference type="AlphaFoldDB" id="A0A1H0X247"/>
<protein>
    <submittedName>
        <fullName evidence="2">Transposase DDE domain-containing protein</fullName>
    </submittedName>
</protein>
<organism evidence="2 3">
    <name type="scientific">Actinopolyspora xinjiangensis</name>
    <dbReference type="NCBI Taxonomy" id="405564"/>
    <lineage>
        <taxon>Bacteria</taxon>
        <taxon>Bacillati</taxon>
        <taxon>Actinomycetota</taxon>
        <taxon>Actinomycetes</taxon>
        <taxon>Actinopolysporales</taxon>
        <taxon>Actinopolysporaceae</taxon>
        <taxon>Actinopolyspora</taxon>
    </lineage>
</organism>
<keyword evidence="3" id="KW-1185">Reference proteome</keyword>
<dbReference type="GO" id="GO:0006313">
    <property type="term" value="P:DNA transposition"/>
    <property type="evidence" value="ECO:0007669"/>
    <property type="project" value="InterPro"/>
</dbReference>